<name>A0A2S6ZF30_9XANT</name>
<gene>
    <name evidence="2" type="ORF">XthCFBP4691_10530</name>
</gene>
<dbReference type="OrthoDB" id="9814639at2"/>
<reference evidence="2 3" key="1">
    <citation type="submission" date="2016-08" db="EMBL/GenBank/DDBJ databases">
        <title>Evolution of the type three secretion system and type three effector repertoires in Xanthomonas.</title>
        <authorList>
            <person name="Merda D."/>
            <person name="Briand M."/>
            <person name="Bosis E."/>
            <person name="Rousseau C."/>
            <person name="Portier P."/>
            <person name="Jacques M.-A."/>
            <person name="Fischer-Le Saux M."/>
        </authorList>
    </citation>
    <scope>NUCLEOTIDE SEQUENCE [LARGE SCALE GENOMIC DNA]</scope>
    <source>
        <strain evidence="2 3">CFBP 4691</strain>
    </source>
</reference>
<evidence type="ECO:0000256" key="1">
    <source>
        <dbReference type="SAM" id="MobiDB-lite"/>
    </source>
</evidence>
<evidence type="ECO:0000313" key="3">
    <source>
        <dbReference type="Proteomes" id="UP000239898"/>
    </source>
</evidence>
<sequence>MVEGNEEIDHGPRTSRPRSDFESQITWLARTGWTSLTLAQYADFLADRPVPRKSILILRFPHISSQRINRSLHERVEEGARMAQSSR</sequence>
<evidence type="ECO:0000313" key="2">
    <source>
        <dbReference type="EMBL" id="PPT90796.1"/>
    </source>
</evidence>
<protein>
    <submittedName>
        <fullName evidence="2">Uncharacterized protein</fullName>
    </submittedName>
</protein>
<proteinExistence type="predicted"/>
<dbReference type="EMBL" id="MIGX01000044">
    <property type="protein sequence ID" value="PPT90796.1"/>
    <property type="molecule type" value="Genomic_DNA"/>
</dbReference>
<feature type="compositionally biased region" description="Basic and acidic residues" evidence="1">
    <location>
        <begin position="7"/>
        <end position="21"/>
    </location>
</feature>
<dbReference type="AlphaFoldDB" id="A0A2S6ZF30"/>
<comment type="caution">
    <text evidence="2">The sequence shown here is derived from an EMBL/GenBank/DDBJ whole genome shotgun (WGS) entry which is preliminary data.</text>
</comment>
<feature type="region of interest" description="Disordered" evidence="1">
    <location>
        <begin position="1"/>
        <end position="21"/>
    </location>
</feature>
<dbReference type="RefSeq" id="WP_158255019.1">
    <property type="nucleotide sequence ID" value="NZ_CP049017.1"/>
</dbReference>
<dbReference type="Gene3D" id="3.20.20.370">
    <property type="entry name" value="Glycoside hydrolase/deacetylase"/>
    <property type="match status" value="1"/>
</dbReference>
<accession>A0A2S6ZF30</accession>
<organism evidence="2 3">
    <name type="scientific">Xanthomonas theicola</name>
    <dbReference type="NCBI Taxonomy" id="56464"/>
    <lineage>
        <taxon>Bacteria</taxon>
        <taxon>Pseudomonadati</taxon>
        <taxon>Pseudomonadota</taxon>
        <taxon>Gammaproteobacteria</taxon>
        <taxon>Lysobacterales</taxon>
        <taxon>Lysobacteraceae</taxon>
        <taxon>Xanthomonas</taxon>
    </lineage>
</organism>
<keyword evidence="3" id="KW-1185">Reference proteome</keyword>
<dbReference type="Proteomes" id="UP000239898">
    <property type="component" value="Unassembled WGS sequence"/>
</dbReference>